<organism evidence="2">
    <name type="scientific">uncultured marine thaumarchaeote KM3_107_D09</name>
    <dbReference type="NCBI Taxonomy" id="1455985"/>
    <lineage>
        <taxon>Archaea</taxon>
        <taxon>Nitrososphaerota</taxon>
        <taxon>environmental samples</taxon>
    </lineage>
</organism>
<keyword evidence="1" id="KW-0812">Transmembrane</keyword>
<dbReference type="EMBL" id="KF900559">
    <property type="protein sequence ID" value="AIE99281.1"/>
    <property type="molecule type" value="Genomic_DNA"/>
</dbReference>
<feature type="transmembrane region" description="Helical" evidence="1">
    <location>
        <begin position="40"/>
        <end position="63"/>
    </location>
</feature>
<feature type="transmembrane region" description="Helical" evidence="1">
    <location>
        <begin position="15"/>
        <end position="34"/>
    </location>
</feature>
<evidence type="ECO:0000256" key="1">
    <source>
        <dbReference type="SAM" id="Phobius"/>
    </source>
</evidence>
<keyword evidence="1" id="KW-1133">Transmembrane helix</keyword>
<protein>
    <submittedName>
        <fullName evidence="2">Uncharacterized protein</fullName>
    </submittedName>
</protein>
<name>A0A075GBC6_9ARCH</name>
<keyword evidence="1" id="KW-0472">Membrane</keyword>
<reference evidence="2" key="1">
    <citation type="journal article" date="2014" name="Genome Biol. Evol.">
        <title>Pangenome evidence for extensive interdomain horizontal transfer affecting lineage core and shell genes in uncultured planktonic thaumarchaeota and euryarchaeota.</title>
        <authorList>
            <person name="Deschamps P."/>
            <person name="Zivanovic Y."/>
            <person name="Moreira D."/>
            <person name="Rodriguez-Valera F."/>
            <person name="Lopez-Garcia P."/>
        </authorList>
    </citation>
    <scope>NUCLEOTIDE SEQUENCE</scope>
</reference>
<proteinExistence type="predicted"/>
<feature type="transmembrane region" description="Helical" evidence="1">
    <location>
        <begin position="84"/>
        <end position="106"/>
    </location>
</feature>
<sequence>MEDTYKKYLKLNRNIFIAFAVDFIVSAIVAQTLIEQEHYLNATVTILADHGTFLSILGFLLYLDNRNKYRLDSGKTNWPLLKIDLIKIIASLGVAEIIYTIVRWGFQFYFLTVDYEPYLASIIGQAIAVAIYLVIINFLVKITKWYKDDR</sequence>
<dbReference type="AlphaFoldDB" id="A0A075GBC6"/>
<feature type="transmembrane region" description="Helical" evidence="1">
    <location>
        <begin position="118"/>
        <end position="140"/>
    </location>
</feature>
<evidence type="ECO:0000313" key="2">
    <source>
        <dbReference type="EMBL" id="AIE99281.1"/>
    </source>
</evidence>
<accession>A0A075GBC6</accession>